<organism evidence="2 3">
    <name type="scientific">Clavispora lusitaniae</name>
    <name type="common">Candida lusitaniae</name>
    <dbReference type="NCBI Taxonomy" id="36911"/>
    <lineage>
        <taxon>Eukaryota</taxon>
        <taxon>Fungi</taxon>
        <taxon>Dikarya</taxon>
        <taxon>Ascomycota</taxon>
        <taxon>Saccharomycotina</taxon>
        <taxon>Pichiomycetes</taxon>
        <taxon>Metschnikowiaceae</taxon>
        <taxon>Clavispora</taxon>
    </lineage>
</organism>
<proteinExistence type="predicted"/>
<dbReference type="KEGG" id="clus:A9F13_24g00440"/>
<dbReference type="AlphaFoldDB" id="A0AA91PVA7"/>
<feature type="region of interest" description="Disordered" evidence="1">
    <location>
        <begin position="58"/>
        <end position="90"/>
    </location>
</feature>
<dbReference type="Proteomes" id="UP000195602">
    <property type="component" value="Unassembled WGS sequence"/>
</dbReference>
<comment type="caution">
    <text evidence="2">The sequence shown here is derived from an EMBL/GenBank/DDBJ whole genome shotgun (WGS) entry which is preliminary data.</text>
</comment>
<evidence type="ECO:0000256" key="1">
    <source>
        <dbReference type="SAM" id="MobiDB-lite"/>
    </source>
</evidence>
<reference evidence="2 3" key="1">
    <citation type="submission" date="2017-04" db="EMBL/GenBank/DDBJ databases">
        <title>Draft genome of the yeast Clavispora lusitaniae type strain CBS 6936.</title>
        <authorList>
            <person name="Durrens P."/>
            <person name="Klopp C."/>
            <person name="Biteau N."/>
            <person name="Fitton-Ouhabi V."/>
            <person name="Dementhon K."/>
            <person name="Accoceberry I."/>
            <person name="Sherman D.J."/>
            <person name="Noel T."/>
        </authorList>
    </citation>
    <scope>NUCLEOTIDE SEQUENCE [LARGE SCALE GENOMIC DNA]</scope>
    <source>
        <strain evidence="2 3">CBS 6936</strain>
    </source>
</reference>
<accession>A0AA91PVA7</accession>
<name>A0AA91PVA7_CLALS</name>
<sequence>MPDLFDNFFNKISSSVNGGKTTPRYSGSSQVNTGNYYSYHMNGSNNKSWMTSKEIENSFIKAEGDPPKPRLGSISSMESDSKSRSSSISE</sequence>
<feature type="compositionally biased region" description="Low complexity" evidence="1">
    <location>
        <begin position="73"/>
        <end position="90"/>
    </location>
</feature>
<dbReference type="EMBL" id="LYUB02000024">
    <property type="protein sequence ID" value="OVF05145.1"/>
    <property type="molecule type" value="Genomic_DNA"/>
</dbReference>
<gene>
    <name evidence="2" type="ORF">A9F13_24g00440</name>
</gene>
<evidence type="ECO:0000313" key="2">
    <source>
        <dbReference type="EMBL" id="OVF05145.1"/>
    </source>
</evidence>
<evidence type="ECO:0000313" key="3">
    <source>
        <dbReference type="Proteomes" id="UP000195602"/>
    </source>
</evidence>
<protein>
    <submittedName>
        <fullName evidence="2">Uncharacterized protein</fullName>
    </submittedName>
</protein>